<keyword evidence="3" id="KW-0645">Protease</keyword>
<dbReference type="Gene3D" id="3.50.30.60">
    <property type="entry name" value="LD-carboxypeptidase A C-terminal domain-like"/>
    <property type="match status" value="1"/>
</dbReference>
<evidence type="ECO:0000256" key="1">
    <source>
        <dbReference type="ARBA" id="ARBA00010233"/>
    </source>
</evidence>
<accession>A0A381Z8H5</accession>
<evidence type="ECO:0000259" key="7">
    <source>
        <dbReference type="Pfam" id="PF17676"/>
    </source>
</evidence>
<name>A0A381Z8H5_9ZZZZ</name>
<dbReference type="InterPro" id="IPR040449">
    <property type="entry name" value="Peptidase_S66_N"/>
</dbReference>
<dbReference type="GO" id="GO:0006508">
    <property type="term" value="P:proteolysis"/>
    <property type="evidence" value="ECO:0007669"/>
    <property type="project" value="UniProtKB-KW"/>
</dbReference>
<dbReference type="InterPro" id="IPR040921">
    <property type="entry name" value="Peptidase_S66C"/>
</dbReference>
<evidence type="ECO:0000256" key="5">
    <source>
        <dbReference type="ARBA" id="ARBA00022825"/>
    </source>
</evidence>
<comment type="similarity">
    <text evidence="1">Belongs to the peptidase S66 family.</text>
</comment>
<dbReference type="InterPro" id="IPR003507">
    <property type="entry name" value="S66_fam"/>
</dbReference>
<gene>
    <name evidence="8" type="ORF">METZ01_LOCUS138449</name>
</gene>
<dbReference type="InterPro" id="IPR027478">
    <property type="entry name" value="LdcA_N"/>
</dbReference>
<dbReference type="SUPFAM" id="SSF141986">
    <property type="entry name" value="LD-carboxypeptidase A C-terminal domain-like"/>
    <property type="match status" value="1"/>
</dbReference>
<protein>
    <recommendedName>
        <fullName evidence="9">LD-carboxypeptidase N-terminal domain-containing protein</fullName>
    </recommendedName>
</protein>
<evidence type="ECO:0000259" key="6">
    <source>
        <dbReference type="Pfam" id="PF02016"/>
    </source>
</evidence>
<dbReference type="Pfam" id="PF02016">
    <property type="entry name" value="Peptidase_S66"/>
    <property type="match status" value="1"/>
</dbReference>
<dbReference type="InterPro" id="IPR027461">
    <property type="entry name" value="Carboxypeptidase_A_C_sf"/>
</dbReference>
<keyword evidence="5" id="KW-0720">Serine protease</keyword>
<evidence type="ECO:0000256" key="2">
    <source>
        <dbReference type="ARBA" id="ARBA00022645"/>
    </source>
</evidence>
<proteinExistence type="inferred from homology"/>
<feature type="domain" description="LD-carboxypeptidase C-terminal" evidence="7">
    <location>
        <begin position="193"/>
        <end position="305"/>
    </location>
</feature>
<dbReference type="InterPro" id="IPR029062">
    <property type="entry name" value="Class_I_gatase-like"/>
</dbReference>
<dbReference type="PIRSF" id="PIRSF028757">
    <property type="entry name" value="LD-carboxypeptidase"/>
    <property type="match status" value="1"/>
</dbReference>
<reference evidence="8" key="1">
    <citation type="submission" date="2018-05" db="EMBL/GenBank/DDBJ databases">
        <authorList>
            <person name="Lanie J.A."/>
            <person name="Ng W.-L."/>
            <person name="Kazmierczak K.M."/>
            <person name="Andrzejewski T.M."/>
            <person name="Davidsen T.M."/>
            <person name="Wayne K.J."/>
            <person name="Tettelin H."/>
            <person name="Glass J.I."/>
            <person name="Rusch D."/>
            <person name="Podicherti R."/>
            <person name="Tsui H.-C.T."/>
            <person name="Winkler M.E."/>
        </authorList>
    </citation>
    <scope>NUCLEOTIDE SEQUENCE</scope>
</reference>
<evidence type="ECO:0008006" key="9">
    <source>
        <dbReference type="Google" id="ProtNLM"/>
    </source>
</evidence>
<keyword evidence="2" id="KW-0121">Carboxypeptidase</keyword>
<evidence type="ECO:0000256" key="4">
    <source>
        <dbReference type="ARBA" id="ARBA00022801"/>
    </source>
</evidence>
<dbReference type="GO" id="GO:0004180">
    <property type="term" value="F:carboxypeptidase activity"/>
    <property type="evidence" value="ECO:0007669"/>
    <property type="project" value="UniProtKB-KW"/>
</dbReference>
<dbReference type="SUPFAM" id="SSF52317">
    <property type="entry name" value="Class I glutamine amidotransferase-like"/>
    <property type="match status" value="1"/>
</dbReference>
<feature type="domain" description="LD-carboxypeptidase N-terminal" evidence="6">
    <location>
        <begin position="31"/>
        <end position="147"/>
    </location>
</feature>
<organism evidence="8">
    <name type="scientific">marine metagenome</name>
    <dbReference type="NCBI Taxonomy" id="408172"/>
    <lineage>
        <taxon>unclassified sequences</taxon>
        <taxon>metagenomes</taxon>
        <taxon>ecological metagenomes</taxon>
    </lineage>
</organism>
<dbReference type="PANTHER" id="PTHR30237:SF2">
    <property type="entry name" value="MUREIN TETRAPEPTIDE CARBOXYPEPTIDASE"/>
    <property type="match status" value="1"/>
</dbReference>
<evidence type="ECO:0000313" key="8">
    <source>
        <dbReference type="EMBL" id="SVA85595.1"/>
    </source>
</evidence>
<dbReference type="PANTHER" id="PTHR30237">
    <property type="entry name" value="MURAMOYLTETRAPEPTIDE CARBOXYPEPTIDASE"/>
    <property type="match status" value="1"/>
</dbReference>
<dbReference type="Gene3D" id="3.40.50.10740">
    <property type="entry name" value="Class I glutamine amidotransferase-like"/>
    <property type="match status" value="1"/>
</dbReference>
<evidence type="ECO:0000256" key="3">
    <source>
        <dbReference type="ARBA" id="ARBA00022670"/>
    </source>
</evidence>
<dbReference type="EMBL" id="UINC01020366">
    <property type="protein sequence ID" value="SVA85595.1"/>
    <property type="molecule type" value="Genomic_DNA"/>
</dbReference>
<dbReference type="GO" id="GO:0008236">
    <property type="term" value="F:serine-type peptidase activity"/>
    <property type="evidence" value="ECO:0007669"/>
    <property type="project" value="UniProtKB-KW"/>
</dbReference>
<dbReference type="AlphaFoldDB" id="A0A381Z8H5"/>
<keyword evidence="4" id="KW-0378">Hydrolase</keyword>
<dbReference type="Pfam" id="PF17676">
    <property type="entry name" value="Peptidase_S66C"/>
    <property type="match status" value="1"/>
</dbReference>
<dbReference type="CDD" id="cd07025">
    <property type="entry name" value="Peptidase_S66"/>
    <property type="match status" value="1"/>
</dbReference>
<sequence>MNKGLLLGGFVTTDSHGSVQVSDGLSTMLTVLEPSSAPESAVLESNLAVLRQAGIQVRYQRYPLEAGDRQAQIGVNTRGQILSSALSDPESAYVLAARGGYGASDLLRYLDWSALSSLPKTVVVGFSDISALQVALYAQLGWPAIHGPMPGSSLWSNGPDVDCLVRLLSSPRPWNSAIGVSPFGSSSTDTTVQGTLIGGCLSVLSALIGTPYFPKTLQGHILFLEDTHETAERVLRFWNQWLDCDLVAGLAAVVVGRFTDLSGGHDEEWLVTRLAERCTVPLFRSPDFGHISPNHPLVIGADARINGGVLNWRLD</sequence>